<keyword evidence="2" id="KW-1185">Reference proteome</keyword>
<evidence type="ECO:0000313" key="2">
    <source>
        <dbReference type="Proteomes" id="UP000054097"/>
    </source>
</evidence>
<reference evidence="1 2" key="1">
    <citation type="submission" date="2014-04" db="EMBL/GenBank/DDBJ databases">
        <authorList>
            <consortium name="DOE Joint Genome Institute"/>
            <person name="Kuo A."/>
            <person name="Zuccaro A."/>
            <person name="Kohler A."/>
            <person name="Nagy L.G."/>
            <person name="Floudas D."/>
            <person name="Copeland A."/>
            <person name="Barry K.W."/>
            <person name="Cichocki N."/>
            <person name="Veneault-Fourrey C."/>
            <person name="LaButti K."/>
            <person name="Lindquist E.A."/>
            <person name="Lipzen A."/>
            <person name="Lundell T."/>
            <person name="Morin E."/>
            <person name="Murat C."/>
            <person name="Sun H."/>
            <person name="Tunlid A."/>
            <person name="Henrissat B."/>
            <person name="Grigoriev I.V."/>
            <person name="Hibbett D.S."/>
            <person name="Martin F."/>
            <person name="Nordberg H.P."/>
            <person name="Cantor M.N."/>
            <person name="Hua S.X."/>
        </authorList>
    </citation>
    <scope>NUCLEOTIDE SEQUENCE [LARGE SCALE GENOMIC DNA]</scope>
    <source>
        <strain evidence="1 2">MAFF 305830</strain>
    </source>
</reference>
<gene>
    <name evidence="1" type="ORF">M408DRAFT_123826</name>
</gene>
<proteinExistence type="predicted"/>
<protein>
    <submittedName>
        <fullName evidence="1">Uncharacterized protein</fullName>
    </submittedName>
</protein>
<evidence type="ECO:0000313" key="1">
    <source>
        <dbReference type="EMBL" id="KIM20779.1"/>
    </source>
</evidence>
<accession>A0A0C3AL62</accession>
<name>A0A0C3AL62_SERVB</name>
<organism evidence="1 2">
    <name type="scientific">Serendipita vermifera MAFF 305830</name>
    <dbReference type="NCBI Taxonomy" id="933852"/>
    <lineage>
        <taxon>Eukaryota</taxon>
        <taxon>Fungi</taxon>
        <taxon>Dikarya</taxon>
        <taxon>Basidiomycota</taxon>
        <taxon>Agaricomycotina</taxon>
        <taxon>Agaricomycetes</taxon>
        <taxon>Sebacinales</taxon>
        <taxon>Serendipitaceae</taxon>
        <taxon>Serendipita</taxon>
    </lineage>
</organism>
<dbReference type="HOGENOM" id="CLU_1611801_0_0_1"/>
<dbReference type="Proteomes" id="UP000054097">
    <property type="component" value="Unassembled WGS sequence"/>
</dbReference>
<dbReference type="EMBL" id="KN824409">
    <property type="protein sequence ID" value="KIM20779.1"/>
    <property type="molecule type" value="Genomic_DNA"/>
</dbReference>
<dbReference type="AlphaFoldDB" id="A0A0C3AL62"/>
<reference evidence="2" key="2">
    <citation type="submission" date="2015-01" db="EMBL/GenBank/DDBJ databases">
        <title>Evolutionary Origins and Diversification of the Mycorrhizal Mutualists.</title>
        <authorList>
            <consortium name="DOE Joint Genome Institute"/>
            <consortium name="Mycorrhizal Genomics Consortium"/>
            <person name="Kohler A."/>
            <person name="Kuo A."/>
            <person name="Nagy L.G."/>
            <person name="Floudas D."/>
            <person name="Copeland A."/>
            <person name="Barry K.W."/>
            <person name="Cichocki N."/>
            <person name="Veneault-Fourrey C."/>
            <person name="LaButti K."/>
            <person name="Lindquist E.A."/>
            <person name="Lipzen A."/>
            <person name="Lundell T."/>
            <person name="Morin E."/>
            <person name="Murat C."/>
            <person name="Riley R."/>
            <person name="Ohm R."/>
            <person name="Sun H."/>
            <person name="Tunlid A."/>
            <person name="Henrissat B."/>
            <person name="Grigoriev I.V."/>
            <person name="Hibbett D.S."/>
            <person name="Martin F."/>
        </authorList>
    </citation>
    <scope>NUCLEOTIDE SEQUENCE [LARGE SCALE GENOMIC DNA]</scope>
    <source>
        <strain evidence="2">MAFF 305830</strain>
    </source>
</reference>
<sequence length="165" mass="19508">MDDWWLSIRHPRPWHNVISSGSVEPRHLKQIHPFNHDKTTFIHQQLMARLWRRRRHWQDPFGSLHHCGHPLVLHRHFHRMLYRQLHRALSEASEMQEAIRGSKRVLSRSKAPACTMIIWTKHQPRLIRLDLAALVLRPNQPQPQPLASARLSTQVFFAAVAAELH</sequence>